<dbReference type="NCBIfam" id="NF009131">
    <property type="entry name" value="PRK12484.1"/>
    <property type="match status" value="1"/>
</dbReference>
<keyword evidence="7 9" id="KW-0808">Transferase</keyword>
<dbReference type="UniPathway" id="UPA00253">
    <property type="reaction ID" value="UER00457"/>
</dbReference>
<dbReference type="Pfam" id="PF04095">
    <property type="entry name" value="NAPRTase"/>
    <property type="match status" value="1"/>
</dbReference>
<gene>
    <name evidence="13" type="ORF">SAMN05421863_100943</name>
</gene>
<dbReference type="InterPro" id="IPR006405">
    <property type="entry name" value="Nic_PRibTrfase_pncB"/>
</dbReference>
<evidence type="ECO:0000256" key="9">
    <source>
        <dbReference type="RuleBase" id="RU365100"/>
    </source>
</evidence>
<evidence type="ECO:0000256" key="3">
    <source>
        <dbReference type="ARBA" id="ARBA00013236"/>
    </source>
</evidence>
<organism evidence="13 14">
    <name type="scientific">Nitrosomonas communis</name>
    <dbReference type="NCBI Taxonomy" id="44574"/>
    <lineage>
        <taxon>Bacteria</taxon>
        <taxon>Pseudomonadati</taxon>
        <taxon>Pseudomonadota</taxon>
        <taxon>Betaproteobacteria</taxon>
        <taxon>Nitrosomonadales</taxon>
        <taxon>Nitrosomonadaceae</taxon>
        <taxon>Nitrosomonas</taxon>
    </lineage>
</organism>
<evidence type="ECO:0000256" key="5">
    <source>
        <dbReference type="ARBA" id="ARBA00022598"/>
    </source>
</evidence>
<sequence length="446" mass="49506">MNPLSSPLLSDLYQFTMLQSYLEQDMQETAVFELFIRKLPPGRNFMVAAGLEELLDFLENLEFSLEELDWLAPRFHPSFIDYLKQFRFSGDVHAMPEGTLFFPHEPFLRITAPLPQAQLIESRIINLLHFETLIASKAARSVLIAPDKLLVDFGMRRAHGAEAALLAARASYLAGFSGTATVLAGALYDIPLFGTMAHSYIQAHVDESTAFERFAYSNPDNVVLLIDTYDTEAAARKVVTLAPKLAADHININGVRLDSGDLAAHAHNVRHILDQGGLNNTTIFASGNLDEYKLQTLLSAKAPIDGFGIGTALDVSMDAPAFDCAYKLQEYAGKPRRKRSEGKATWPGRKQVYRYYTPDGELSHDIVALVENDPYDGQQLLEPVMLAGQRIHPKRPLHDIRQLTLAGYTRLPKAMSALETATAYPVTISPALQDLAKQLDAEMMSR</sequence>
<reference evidence="14" key="1">
    <citation type="submission" date="2016-10" db="EMBL/GenBank/DDBJ databases">
        <authorList>
            <person name="Varghese N."/>
            <person name="Submissions S."/>
        </authorList>
    </citation>
    <scope>NUCLEOTIDE SEQUENCE [LARGE SCALE GENOMIC DNA]</scope>
    <source>
        <strain evidence="14">Nm44</strain>
    </source>
</reference>
<dbReference type="Gene3D" id="3.20.20.70">
    <property type="entry name" value="Aldolase class I"/>
    <property type="match status" value="1"/>
</dbReference>
<dbReference type="InterPro" id="IPR040727">
    <property type="entry name" value="NAPRTase_N"/>
</dbReference>
<keyword evidence="6 9" id="KW-0662">Pyridine nucleotide biosynthesis</keyword>
<dbReference type="Pfam" id="PF17767">
    <property type="entry name" value="NAPRTase_N"/>
    <property type="match status" value="1"/>
</dbReference>
<dbReference type="Proteomes" id="UP000183287">
    <property type="component" value="Unassembled WGS sequence"/>
</dbReference>
<dbReference type="SUPFAM" id="SSF54675">
    <property type="entry name" value="Nicotinate/Quinolinate PRTase N-terminal domain-like"/>
    <property type="match status" value="1"/>
</dbReference>
<dbReference type="GO" id="GO:0034355">
    <property type="term" value="P:NAD+ biosynthetic process via the salvage pathway"/>
    <property type="evidence" value="ECO:0007669"/>
    <property type="project" value="TreeGrafter"/>
</dbReference>
<dbReference type="NCBIfam" id="NF006696">
    <property type="entry name" value="PRK09243.1-3"/>
    <property type="match status" value="1"/>
</dbReference>
<evidence type="ECO:0000313" key="14">
    <source>
        <dbReference type="Proteomes" id="UP000183287"/>
    </source>
</evidence>
<comment type="similarity">
    <text evidence="2 9">Belongs to the NAPRTase family.</text>
</comment>
<dbReference type="RefSeq" id="WP_074904384.1">
    <property type="nucleotide sequence ID" value="NZ_FOUB01000009.1"/>
</dbReference>
<evidence type="ECO:0000256" key="4">
    <source>
        <dbReference type="ARBA" id="ARBA00022553"/>
    </source>
</evidence>
<proteinExistence type="inferred from homology"/>
<dbReference type="InterPro" id="IPR041619">
    <property type="entry name" value="NAPRTase_C"/>
</dbReference>
<dbReference type="InterPro" id="IPR007229">
    <property type="entry name" value="Nic_PRibTrfase-Fam"/>
</dbReference>
<dbReference type="SUPFAM" id="SSF51690">
    <property type="entry name" value="Nicotinate/Quinolinate PRTase C-terminal domain-like"/>
    <property type="match status" value="1"/>
</dbReference>
<evidence type="ECO:0000313" key="13">
    <source>
        <dbReference type="EMBL" id="SFM00343.1"/>
    </source>
</evidence>
<dbReference type="Gene3D" id="3.20.140.10">
    <property type="entry name" value="nicotinate phosphoribosyltransferase"/>
    <property type="match status" value="2"/>
</dbReference>
<dbReference type="EMBL" id="FOUB01000009">
    <property type="protein sequence ID" value="SFM00343.1"/>
    <property type="molecule type" value="Genomic_DNA"/>
</dbReference>
<dbReference type="GO" id="GO:0016757">
    <property type="term" value="F:glycosyltransferase activity"/>
    <property type="evidence" value="ECO:0007669"/>
    <property type="project" value="UniProtKB-KW"/>
</dbReference>
<evidence type="ECO:0000256" key="2">
    <source>
        <dbReference type="ARBA" id="ARBA00010897"/>
    </source>
</evidence>
<feature type="domain" description="Nicotinate phosphoribosyltransferase N-terminal" evidence="11">
    <location>
        <begin position="8"/>
        <end position="128"/>
    </location>
</feature>
<keyword evidence="4" id="KW-0597">Phosphoprotein</keyword>
<dbReference type="InterPro" id="IPR041525">
    <property type="entry name" value="N/Namide_PRibTrfase"/>
</dbReference>
<protein>
    <recommendedName>
        <fullName evidence="3 9">Nicotinate phosphoribosyltransferase</fullName>
        <ecNumber evidence="3 9">6.3.4.21</ecNumber>
    </recommendedName>
</protein>
<dbReference type="EC" id="6.3.4.21" evidence="3 9"/>
<dbReference type="InterPro" id="IPR013785">
    <property type="entry name" value="Aldolase_TIM"/>
</dbReference>
<keyword evidence="13" id="KW-0328">Glycosyltransferase</keyword>
<dbReference type="NCBIfam" id="TIGR01513">
    <property type="entry name" value="NAPRTase_put"/>
    <property type="match status" value="1"/>
</dbReference>
<comment type="function">
    <text evidence="9">Catalyzes the first step in the biosynthesis of NAD from nicotinic acid, the ATP-dependent synthesis of beta-nicotinate D-ribonucleotide from nicotinate and 5-phospho-D-ribose 1-phosphate.</text>
</comment>
<dbReference type="InterPro" id="IPR036068">
    <property type="entry name" value="Nicotinate_pribotase-like_C"/>
</dbReference>
<evidence type="ECO:0000259" key="12">
    <source>
        <dbReference type="Pfam" id="PF17956"/>
    </source>
</evidence>
<keyword evidence="14" id="KW-1185">Reference proteome</keyword>
<evidence type="ECO:0000256" key="8">
    <source>
        <dbReference type="ARBA" id="ARBA00048668"/>
    </source>
</evidence>
<evidence type="ECO:0000256" key="6">
    <source>
        <dbReference type="ARBA" id="ARBA00022642"/>
    </source>
</evidence>
<evidence type="ECO:0000259" key="10">
    <source>
        <dbReference type="Pfam" id="PF04095"/>
    </source>
</evidence>
<feature type="domain" description="Nicotinate phosphoribosyltransferase C-terminal" evidence="12">
    <location>
        <begin position="374"/>
        <end position="435"/>
    </location>
</feature>
<comment type="PTM">
    <text evidence="9">Transiently phosphorylated on a His residue during the reaction cycle. Phosphorylation strongly increases the affinity for substrates and increases the rate of nicotinate D-ribonucleotide production. Dephosphorylation regenerates the low-affinity form of the enzyme, leading to product release.</text>
</comment>
<dbReference type="GO" id="GO:0004516">
    <property type="term" value="F:nicotinate phosphoribosyltransferase activity"/>
    <property type="evidence" value="ECO:0007669"/>
    <property type="project" value="UniProtKB-UniRule"/>
</dbReference>
<name>A0A1I4MB79_9PROT</name>
<keyword evidence="5 9" id="KW-0436">Ligase</keyword>
<dbReference type="CDD" id="cd01570">
    <property type="entry name" value="NAPRTase_A"/>
    <property type="match status" value="1"/>
</dbReference>
<dbReference type="AlphaFoldDB" id="A0A1I4MB79"/>
<evidence type="ECO:0000259" key="11">
    <source>
        <dbReference type="Pfam" id="PF17767"/>
    </source>
</evidence>
<dbReference type="Pfam" id="PF17956">
    <property type="entry name" value="NAPRTase_C"/>
    <property type="match status" value="1"/>
</dbReference>
<dbReference type="STRING" id="44574.AAW31_18055"/>
<comment type="catalytic activity">
    <reaction evidence="8 9">
        <text>5-phospho-alpha-D-ribose 1-diphosphate + nicotinate + ATP + H2O = nicotinate beta-D-ribonucleotide + ADP + phosphate + diphosphate</text>
        <dbReference type="Rhea" id="RHEA:36163"/>
        <dbReference type="ChEBI" id="CHEBI:15377"/>
        <dbReference type="ChEBI" id="CHEBI:30616"/>
        <dbReference type="ChEBI" id="CHEBI:32544"/>
        <dbReference type="ChEBI" id="CHEBI:33019"/>
        <dbReference type="ChEBI" id="CHEBI:43474"/>
        <dbReference type="ChEBI" id="CHEBI:57502"/>
        <dbReference type="ChEBI" id="CHEBI:58017"/>
        <dbReference type="ChEBI" id="CHEBI:456216"/>
        <dbReference type="EC" id="6.3.4.21"/>
    </reaction>
</comment>
<accession>A0A1I4MB79</accession>
<dbReference type="PANTHER" id="PTHR11098:SF1">
    <property type="entry name" value="NICOTINATE PHOSPHORIBOSYLTRANSFERASE"/>
    <property type="match status" value="1"/>
</dbReference>
<evidence type="ECO:0000256" key="7">
    <source>
        <dbReference type="ARBA" id="ARBA00022679"/>
    </source>
</evidence>
<dbReference type="PANTHER" id="PTHR11098">
    <property type="entry name" value="NICOTINATE PHOSPHORIBOSYLTRANSFERASE"/>
    <property type="match status" value="1"/>
</dbReference>
<evidence type="ECO:0000256" key="1">
    <source>
        <dbReference type="ARBA" id="ARBA00004952"/>
    </source>
</evidence>
<dbReference type="OrthoDB" id="9771406at2"/>
<dbReference type="PIRSF" id="PIRSF000484">
    <property type="entry name" value="NAPRT"/>
    <property type="match status" value="1"/>
</dbReference>
<comment type="pathway">
    <text evidence="1 9">Cofactor biosynthesis; NAD(+) biosynthesis; nicotinate D-ribonucleotide from nicotinate: step 1/1.</text>
</comment>
<dbReference type="GO" id="GO:0005829">
    <property type="term" value="C:cytosol"/>
    <property type="evidence" value="ECO:0007669"/>
    <property type="project" value="TreeGrafter"/>
</dbReference>
<feature type="domain" description="Nicotinate/nicotinamide phosphoribosyltransferase" evidence="10">
    <location>
        <begin position="150"/>
        <end position="329"/>
    </location>
</feature>